<keyword evidence="2" id="KW-1133">Transmembrane helix</keyword>
<dbReference type="Gene3D" id="1.20.1170.10">
    <property type="match status" value="1"/>
</dbReference>
<dbReference type="EMBL" id="JABELV010000093">
    <property type="protein sequence ID" value="KAG7531346.1"/>
    <property type="molecule type" value="Genomic_DNA"/>
</dbReference>
<evidence type="ECO:0000313" key="4">
    <source>
        <dbReference type="Proteomes" id="UP000812966"/>
    </source>
</evidence>
<feature type="coiled-coil region" evidence="1">
    <location>
        <begin position="283"/>
        <end position="310"/>
    </location>
</feature>
<organism evidence="3 4">
    <name type="scientific">Filobasidium floriforme</name>
    <dbReference type="NCBI Taxonomy" id="5210"/>
    <lineage>
        <taxon>Eukaryota</taxon>
        <taxon>Fungi</taxon>
        <taxon>Dikarya</taxon>
        <taxon>Basidiomycota</taxon>
        <taxon>Agaricomycotina</taxon>
        <taxon>Tremellomycetes</taxon>
        <taxon>Filobasidiales</taxon>
        <taxon>Filobasidiaceae</taxon>
        <taxon>Filobasidium</taxon>
    </lineage>
</organism>
<keyword evidence="2" id="KW-0812">Transmembrane</keyword>
<evidence type="ECO:0000313" key="3">
    <source>
        <dbReference type="EMBL" id="KAG7531346.1"/>
    </source>
</evidence>
<keyword evidence="4" id="KW-1185">Reference proteome</keyword>
<gene>
    <name evidence="3" type="ORF">FFLO_04407</name>
</gene>
<keyword evidence="1" id="KW-0175">Coiled coil</keyword>
<dbReference type="AlphaFoldDB" id="A0A8K0NPA4"/>
<name>A0A8K0NPA4_9TREE</name>
<accession>A0A8K0NPA4</accession>
<reference evidence="3" key="1">
    <citation type="submission" date="2020-04" db="EMBL/GenBank/DDBJ databases">
        <title>Analysis of mating type loci in Filobasidium floriforme.</title>
        <authorList>
            <person name="Nowrousian M."/>
        </authorList>
    </citation>
    <scope>NUCLEOTIDE SEQUENCE</scope>
    <source>
        <strain evidence="3">CBS 6242</strain>
    </source>
</reference>
<dbReference type="Proteomes" id="UP000812966">
    <property type="component" value="Unassembled WGS sequence"/>
</dbReference>
<proteinExistence type="predicted"/>
<evidence type="ECO:0000256" key="1">
    <source>
        <dbReference type="SAM" id="Coils"/>
    </source>
</evidence>
<dbReference type="OrthoDB" id="3229785at2759"/>
<evidence type="ECO:0000256" key="2">
    <source>
        <dbReference type="SAM" id="Phobius"/>
    </source>
</evidence>
<feature type="transmembrane region" description="Helical" evidence="2">
    <location>
        <begin position="208"/>
        <end position="241"/>
    </location>
</feature>
<comment type="caution">
    <text evidence="3">The sequence shown here is derived from an EMBL/GenBank/DDBJ whole genome shotgun (WGS) entry which is preliminary data.</text>
</comment>
<keyword evidence="2" id="KW-0472">Membrane</keyword>
<feature type="transmembrane region" description="Helical" evidence="2">
    <location>
        <begin position="253"/>
        <end position="277"/>
    </location>
</feature>
<evidence type="ECO:0008006" key="5">
    <source>
        <dbReference type="Google" id="ProtNLM"/>
    </source>
</evidence>
<sequence>MNDAPPPYTEIGTAVKAAFQADPEGARAALAKVLKEQSASVLVKQSNDLASTVKILKKSFENVSQSLVKIDNVVKDGGPRFPVWQKIYQDYKILIDETQEDAIATRTHAQLYLDDVLESAADSEASHESKIGDIDAFLKLIDNKIANAKDYKERFLGIRDRVVTFRSNLLDSMDNEETATLNAIKEVKKDIVDLENKLAYWRSMTKGALWFLGGGVTVGGAIVGGATAIVGGATVSGAAILAGATSVAAVSAAFAPVGIALLVLAALTIAISGITALTARIKANNLADSLAEKKRQLLDLEAQLASLKELRPIVERASVDMETIGDHLMILSDVWKAFRNDAQEVKTILEQCHRDGSQFDEKRVSTAVEMYRGLVQSMGTYASLVS</sequence>
<protein>
    <recommendedName>
        <fullName evidence="5">Transmembrane protein</fullName>
    </recommendedName>
</protein>